<feature type="compositionally biased region" description="Polar residues" evidence="1">
    <location>
        <begin position="226"/>
        <end position="247"/>
    </location>
</feature>
<keyword evidence="2" id="KW-1133">Transmembrane helix</keyword>
<keyword evidence="3" id="KW-0732">Signal</keyword>
<protein>
    <submittedName>
        <fullName evidence="4">Uncharacterized protein</fullName>
    </submittedName>
</protein>
<accession>A0AAD6YZN3</accession>
<keyword evidence="2" id="KW-0812">Transmembrane</keyword>
<gene>
    <name evidence="4" type="ORF">DFH08DRAFT_75857</name>
</gene>
<keyword evidence="5" id="KW-1185">Reference proteome</keyword>
<evidence type="ECO:0000256" key="1">
    <source>
        <dbReference type="SAM" id="MobiDB-lite"/>
    </source>
</evidence>
<keyword evidence="2" id="KW-0472">Membrane</keyword>
<feature type="transmembrane region" description="Helical" evidence="2">
    <location>
        <begin position="266"/>
        <end position="289"/>
    </location>
</feature>
<evidence type="ECO:0000313" key="4">
    <source>
        <dbReference type="EMBL" id="KAJ7302305.1"/>
    </source>
</evidence>
<feature type="region of interest" description="Disordered" evidence="1">
    <location>
        <begin position="361"/>
        <end position="380"/>
    </location>
</feature>
<evidence type="ECO:0000313" key="5">
    <source>
        <dbReference type="Proteomes" id="UP001218218"/>
    </source>
</evidence>
<feature type="region of interest" description="Disordered" evidence="1">
    <location>
        <begin position="162"/>
        <end position="182"/>
    </location>
</feature>
<sequence length="436" mass="45858">MTILVLLLLSALLYGRLVRAAQRNSTVDDRNPLVKYHATMWSQTTQVGLDGSQLYNATVTFVHPYPNETPTISIDFTGTAVYIFVAYPSGKKSTVPIGFSAWIDDTPAGGWTADQIAPLSNHLAFSTTALSNGPHTLVLELCLQCSLYFDYAIITSDPDPIGTSSSAAEPTTPTPTLPVPTSFGNNNAAVSTLTVSASVPAATGDVAIANGKSSSALSVSISTVNAPASTSPGGVAVATSTGNTPVPTDSDKIPVQASTGHKQTPIAAIVGGVLGAVVLLGLVLTPLVLRRRALARKAKARDTFSPFLMWKTDEDRHTDEENDGNTRGPPLTPLVLHPPPPARFASLRENLKSPLRVTIPTGTAIPEAPTRTPGTEASQTPLSAVNDVALMQIAEQMRRMRMSMQRLETGIPEARDGGSALMRPPAYGSGDRQSQA</sequence>
<feature type="region of interest" description="Disordered" evidence="1">
    <location>
        <begin position="226"/>
        <end position="250"/>
    </location>
</feature>
<dbReference type="Proteomes" id="UP001218218">
    <property type="component" value="Unassembled WGS sequence"/>
</dbReference>
<feature type="signal peptide" evidence="3">
    <location>
        <begin position="1"/>
        <end position="20"/>
    </location>
</feature>
<dbReference type="EMBL" id="JARIHO010000118">
    <property type="protein sequence ID" value="KAJ7302305.1"/>
    <property type="molecule type" value="Genomic_DNA"/>
</dbReference>
<feature type="region of interest" description="Disordered" evidence="1">
    <location>
        <begin position="411"/>
        <end position="436"/>
    </location>
</feature>
<dbReference type="AlphaFoldDB" id="A0AAD6YZN3"/>
<evidence type="ECO:0000256" key="3">
    <source>
        <dbReference type="SAM" id="SignalP"/>
    </source>
</evidence>
<evidence type="ECO:0000256" key="2">
    <source>
        <dbReference type="SAM" id="Phobius"/>
    </source>
</evidence>
<proteinExistence type="predicted"/>
<organism evidence="4 5">
    <name type="scientific">Mycena albidolilacea</name>
    <dbReference type="NCBI Taxonomy" id="1033008"/>
    <lineage>
        <taxon>Eukaryota</taxon>
        <taxon>Fungi</taxon>
        <taxon>Dikarya</taxon>
        <taxon>Basidiomycota</taxon>
        <taxon>Agaricomycotina</taxon>
        <taxon>Agaricomycetes</taxon>
        <taxon>Agaricomycetidae</taxon>
        <taxon>Agaricales</taxon>
        <taxon>Marasmiineae</taxon>
        <taxon>Mycenaceae</taxon>
        <taxon>Mycena</taxon>
    </lineage>
</organism>
<dbReference type="CDD" id="cd12087">
    <property type="entry name" value="TM_EGFR-like"/>
    <property type="match status" value="1"/>
</dbReference>
<feature type="chain" id="PRO_5041977981" evidence="3">
    <location>
        <begin position="21"/>
        <end position="436"/>
    </location>
</feature>
<comment type="caution">
    <text evidence="4">The sequence shown here is derived from an EMBL/GenBank/DDBJ whole genome shotgun (WGS) entry which is preliminary data.</text>
</comment>
<reference evidence="4" key="1">
    <citation type="submission" date="2023-03" db="EMBL/GenBank/DDBJ databases">
        <title>Massive genome expansion in bonnet fungi (Mycena s.s.) driven by repeated elements and novel gene families across ecological guilds.</title>
        <authorList>
            <consortium name="Lawrence Berkeley National Laboratory"/>
            <person name="Harder C.B."/>
            <person name="Miyauchi S."/>
            <person name="Viragh M."/>
            <person name="Kuo A."/>
            <person name="Thoen E."/>
            <person name="Andreopoulos B."/>
            <person name="Lu D."/>
            <person name="Skrede I."/>
            <person name="Drula E."/>
            <person name="Henrissat B."/>
            <person name="Morin E."/>
            <person name="Kohler A."/>
            <person name="Barry K."/>
            <person name="LaButti K."/>
            <person name="Morin E."/>
            <person name="Salamov A."/>
            <person name="Lipzen A."/>
            <person name="Mereny Z."/>
            <person name="Hegedus B."/>
            <person name="Baldrian P."/>
            <person name="Stursova M."/>
            <person name="Weitz H."/>
            <person name="Taylor A."/>
            <person name="Grigoriev I.V."/>
            <person name="Nagy L.G."/>
            <person name="Martin F."/>
            <person name="Kauserud H."/>
        </authorList>
    </citation>
    <scope>NUCLEOTIDE SEQUENCE</scope>
    <source>
        <strain evidence="4">CBHHK002</strain>
    </source>
</reference>
<name>A0AAD6YZN3_9AGAR</name>
<feature type="region of interest" description="Disordered" evidence="1">
    <location>
        <begin position="315"/>
        <end position="336"/>
    </location>
</feature>